<keyword evidence="3" id="KW-0808">Transferase</keyword>
<dbReference type="AlphaFoldDB" id="A0A1I0FAQ3"/>
<gene>
    <name evidence="3" type="ORF">SAMN04488546_2851</name>
</gene>
<dbReference type="InterPro" id="IPR039430">
    <property type="entry name" value="Thymidylate_kin-like_dom"/>
</dbReference>
<evidence type="ECO:0000313" key="3">
    <source>
        <dbReference type="EMBL" id="SET55013.1"/>
    </source>
</evidence>
<dbReference type="RefSeq" id="WP_175486505.1">
    <property type="nucleotide sequence ID" value="NZ_FOIE01000005.1"/>
</dbReference>
<proteinExistence type="predicted"/>
<dbReference type="InterPro" id="IPR027417">
    <property type="entry name" value="P-loop_NTPase"/>
</dbReference>
<feature type="region of interest" description="Disordered" evidence="1">
    <location>
        <begin position="229"/>
        <end position="261"/>
    </location>
</feature>
<accession>A0A1I0FAQ3</accession>
<evidence type="ECO:0000259" key="2">
    <source>
        <dbReference type="Pfam" id="PF02223"/>
    </source>
</evidence>
<reference evidence="4" key="1">
    <citation type="submission" date="2016-10" db="EMBL/GenBank/DDBJ databases">
        <authorList>
            <person name="Varghese N."/>
            <person name="Submissions S."/>
        </authorList>
    </citation>
    <scope>NUCLEOTIDE SEQUENCE [LARGE SCALE GENOMIC DNA]</scope>
    <source>
        <strain evidence="4">DSM 44209</strain>
    </source>
</reference>
<name>A0A1I0FAQ3_9ACTN</name>
<evidence type="ECO:0000313" key="4">
    <source>
        <dbReference type="Proteomes" id="UP000198507"/>
    </source>
</evidence>
<organism evidence="3 4">
    <name type="scientific">Geodermatophilus poikilotrophus</name>
    <dbReference type="NCBI Taxonomy" id="1333667"/>
    <lineage>
        <taxon>Bacteria</taxon>
        <taxon>Bacillati</taxon>
        <taxon>Actinomycetota</taxon>
        <taxon>Actinomycetes</taxon>
        <taxon>Geodermatophilales</taxon>
        <taxon>Geodermatophilaceae</taxon>
        <taxon>Geodermatophilus</taxon>
    </lineage>
</organism>
<feature type="domain" description="Thymidylate kinase-like" evidence="2">
    <location>
        <begin position="26"/>
        <end position="216"/>
    </location>
</feature>
<dbReference type="Proteomes" id="UP000198507">
    <property type="component" value="Unassembled WGS sequence"/>
</dbReference>
<dbReference type="EMBL" id="FOIE01000005">
    <property type="protein sequence ID" value="SET55013.1"/>
    <property type="molecule type" value="Genomic_DNA"/>
</dbReference>
<keyword evidence="4" id="KW-1185">Reference proteome</keyword>
<dbReference type="Pfam" id="PF02223">
    <property type="entry name" value="Thymidylate_kin"/>
    <property type="match status" value="1"/>
</dbReference>
<feature type="compositionally biased region" description="Basic residues" evidence="1">
    <location>
        <begin position="240"/>
        <end position="253"/>
    </location>
</feature>
<evidence type="ECO:0000256" key="1">
    <source>
        <dbReference type="SAM" id="MobiDB-lite"/>
    </source>
</evidence>
<sequence>MIPRAAGDAGVRRDTRPEGLTVALIGPDGSGKTTVADRLVREFPQPTVRVYMSINPASSRHMLPTTRLSWVLRGRPEHIGNVGREHSHRLTAFLATLAEVVNRIAEEWYRVLVARWHVARGRVVVFDRHFYFDYHATDVAGGSRRWEDRLHGASLRRLPRPDLTVYLDAPPAVLFARKGEGTLESLTTVRGELLAAVRTEPGSVVLDGTAPTDDVVRGVATAVQDLGRRRAAGTQPAARSRLRRTARAQRRASSRVSARSS</sequence>
<dbReference type="SUPFAM" id="SSF52540">
    <property type="entry name" value="P-loop containing nucleoside triphosphate hydrolases"/>
    <property type="match status" value="1"/>
</dbReference>
<dbReference type="GO" id="GO:0016301">
    <property type="term" value="F:kinase activity"/>
    <property type="evidence" value="ECO:0007669"/>
    <property type="project" value="UniProtKB-KW"/>
</dbReference>
<protein>
    <submittedName>
        <fullName evidence="3">Thymidylate kinase</fullName>
    </submittedName>
</protein>
<dbReference type="Gene3D" id="3.40.50.300">
    <property type="entry name" value="P-loop containing nucleotide triphosphate hydrolases"/>
    <property type="match status" value="1"/>
</dbReference>
<keyword evidence="3" id="KW-0418">Kinase</keyword>